<gene>
    <name evidence="1" type="ORF">CDAR_559361</name>
</gene>
<comment type="caution">
    <text evidence="1">The sequence shown here is derived from an EMBL/GenBank/DDBJ whole genome shotgun (WGS) entry which is preliminary data.</text>
</comment>
<protein>
    <submittedName>
        <fullName evidence="1">Uncharacterized protein</fullName>
    </submittedName>
</protein>
<keyword evidence="2" id="KW-1185">Reference proteome</keyword>
<dbReference type="AlphaFoldDB" id="A0AAV4NZ79"/>
<evidence type="ECO:0000313" key="1">
    <source>
        <dbReference type="EMBL" id="GIX90197.1"/>
    </source>
</evidence>
<dbReference type="EMBL" id="BPLQ01002227">
    <property type="protein sequence ID" value="GIX90197.1"/>
    <property type="molecule type" value="Genomic_DNA"/>
</dbReference>
<name>A0AAV4NZ79_9ARAC</name>
<accession>A0AAV4NZ79</accession>
<dbReference type="Proteomes" id="UP001054837">
    <property type="component" value="Unassembled WGS sequence"/>
</dbReference>
<evidence type="ECO:0000313" key="2">
    <source>
        <dbReference type="Proteomes" id="UP001054837"/>
    </source>
</evidence>
<sequence length="104" mass="11620">MFRSIECERVHKGHFSKHGKALNFREKCGEGIRAADVCGAGLTQTLPSKTAFIGSKELINENGIVISALSPLEATYIRNRASMAQQQKSYLRWSTIAIFLNRHI</sequence>
<reference evidence="1 2" key="1">
    <citation type="submission" date="2021-06" db="EMBL/GenBank/DDBJ databases">
        <title>Caerostris darwini draft genome.</title>
        <authorList>
            <person name="Kono N."/>
            <person name="Arakawa K."/>
        </authorList>
    </citation>
    <scope>NUCLEOTIDE SEQUENCE [LARGE SCALE GENOMIC DNA]</scope>
</reference>
<organism evidence="1 2">
    <name type="scientific">Caerostris darwini</name>
    <dbReference type="NCBI Taxonomy" id="1538125"/>
    <lineage>
        <taxon>Eukaryota</taxon>
        <taxon>Metazoa</taxon>
        <taxon>Ecdysozoa</taxon>
        <taxon>Arthropoda</taxon>
        <taxon>Chelicerata</taxon>
        <taxon>Arachnida</taxon>
        <taxon>Araneae</taxon>
        <taxon>Araneomorphae</taxon>
        <taxon>Entelegynae</taxon>
        <taxon>Araneoidea</taxon>
        <taxon>Araneidae</taxon>
        <taxon>Caerostris</taxon>
    </lineage>
</organism>
<proteinExistence type="predicted"/>